<evidence type="ECO:0000256" key="5">
    <source>
        <dbReference type="ARBA" id="ARBA00057193"/>
    </source>
</evidence>
<dbReference type="PROSITE" id="PS00674">
    <property type="entry name" value="AAA"/>
    <property type="match status" value="1"/>
</dbReference>
<feature type="compositionally biased region" description="Low complexity" evidence="9">
    <location>
        <begin position="1325"/>
        <end position="1335"/>
    </location>
</feature>
<evidence type="ECO:0000256" key="4">
    <source>
        <dbReference type="ARBA" id="ARBA00023117"/>
    </source>
</evidence>
<dbReference type="SMART" id="SM00382">
    <property type="entry name" value="AAA"/>
    <property type="match status" value="1"/>
</dbReference>
<dbReference type="PROSITE" id="PS50014">
    <property type="entry name" value="BROMODOMAIN_2"/>
    <property type="match status" value="1"/>
</dbReference>
<dbReference type="Pfam" id="PF17862">
    <property type="entry name" value="AAA_lid_3"/>
    <property type="match status" value="1"/>
</dbReference>
<comment type="function">
    <text evidence="5">Thought to form a complex that enhances transcription from repetitive DNA sequences by modulating chromatin structure.</text>
</comment>
<feature type="region of interest" description="Disordered" evidence="9">
    <location>
        <begin position="1"/>
        <end position="32"/>
    </location>
</feature>
<dbReference type="FunFam" id="1.10.8.60:FF:000016">
    <property type="entry name" value="ATPase family AAA domain-containing protein 2B"/>
    <property type="match status" value="1"/>
</dbReference>
<evidence type="ECO:0000313" key="12">
    <source>
        <dbReference type="Proteomes" id="UP001054837"/>
    </source>
</evidence>
<dbReference type="SUPFAM" id="SSF52540">
    <property type="entry name" value="P-loop containing nucleoside triphosphate hydrolases"/>
    <property type="match status" value="2"/>
</dbReference>
<evidence type="ECO:0000259" key="10">
    <source>
        <dbReference type="PROSITE" id="PS50014"/>
    </source>
</evidence>
<dbReference type="PANTHER" id="PTHR23069">
    <property type="entry name" value="AAA DOMAIN-CONTAINING"/>
    <property type="match status" value="1"/>
</dbReference>
<organism evidence="11 12">
    <name type="scientific">Caerostris darwini</name>
    <dbReference type="NCBI Taxonomy" id="1538125"/>
    <lineage>
        <taxon>Eukaryota</taxon>
        <taxon>Metazoa</taxon>
        <taxon>Ecdysozoa</taxon>
        <taxon>Arthropoda</taxon>
        <taxon>Chelicerata</taxon>
        <taxon>Arachnida</taxon>
        <taxon>Araneae</taxon>
        <taxon>Araneomorphae</taxon>
        <taxon>Entelegynae</taxon>
        <taxon>Araneoidea</taxon>
        <taxon>Araneidae</taxon>
        <taxon>Caerostris</taxon>
    </lineage>
</organism>
<dbReference type="GO" id="GO:0045815">
    <property type="term" value="P:transcription initiation-coupled chromatin remodeling"/>
    <property type="evidence" value="ECO:0007669"/>
    <property type="project" value="TreeGrafter"/>
</dbReference>
<dbReference type="GO" id="GO:0006334">
    <property type="term" value="P:nucleosome assembly"/>
    <property type="evidence" value="ECO:0007669"/>
    <property type="project" value="TreeGrafter"/>
</dbReference>
<proteinExistence type="inferred from homology"/>
<dbReference type="EMBL" id="BPLQ01013633">
    <property type="protein sequence ID" value="GIY73653.1"/>
    <property type="molecule type" value="Genomic_DNA"/>
</dbReference>
<keyword evidence="12" id="KW-1185">Reference proteome</keyword>
<dbReference type="GO" id="GO:0005524">
    <property type="term" value="F:ATP binding"/>
    <property type="evidence" value="ECO:0007669"/>
    <property type="project" value="UniProtKB-KW"/>
</dbReference>
<name>A0AAV4VW13_9ARAC</name>
<evidence type="ECO:0000256" key="3">
    <source>
        <dbReference type="ARBA" id="ARBA00022840"/>
    </source>
</evidence>
<dbReference type="Pfam" id="PF00439">
    <property type="entry name" value="Bromodomain"/>
    <property type="match status" value="1"/>
</dbReference>
<evidence type="ECO:0000256" key="7">
    <source>
        <dbReference type="ARBA" id="ARBA00075625"/>
    </source>
</evidence>
<keyword evidence="3" id="KW-0067">ATP-binding</keyword>
<feature type="compositionally biased region" description="Polar residues" evidence="9">
    <location>
        <begin position="1124"/>
        <end position="1143"/>
    </location>
</feature>
<dbReference type="InterPro" id="IPR045199">
    <property type="entry name" value="ATAD2-like"/>
</dbReference>
<dbReference type="SMART" id="SM00297">
    <property type="entry name" value="BROMO"/>
    <property type="match status" value="1"/>
</dbReference>
<dbReference type="GO" id="GO:0003682">
    <property type="term" value="F:chromatin binding"/>
    <property type="evidence" value="ECO:0007669"/>
    <property type="project" value="TreeGrafter"/>
</dbReference>
<dbReference type="Gene3D" id="3.40.50.300">
    <property type="entry name" value="P-loop containing nucleotide triphosphate hydrolases"/>
    <property type="match status" value="2"/>
</dbReference>
<feature type="compositionally biased region" description="Basic and acidic residues" evidence="9">
    <location>
        <begin position="63"/>
        <end position="73"/>
    </location>
</feature>
<dbReference type="FunFam" id="3.40.50.300:FF:000061">
    <property type="entry name" value="ATPase family, AAA domain-containing 2"/>
    <property type="match status" value="1"/>
</dbReference>
<feature type="region of interest" description="Disordered" evidence="9">
    <location>
        <begin position="1309"/>
        <end position="1336"/>
    </location>
</feature>
<dbReference type="GO" id="GO:0005634">
    <property type="term" value="C:nucleus"/>
    <property type="evidence" value="ECO:0007669"/>
    <property type="project" value="TreeGrafter"/>
</dbReference>
<dbReference type="CDD" id="cd05528">
    <property type="entry name" value="Bromo_AAA"/>
    <property type="match status" value="1"/>
</dbReference>
<feature type="region of interest" description="Disordered" evidence="9">
    <location>
        <begin position="138"/>
        <end position="167"/>
    </location>
</feature>
<dbReference type="InterPro" id="IPR001487">
    <property type="entry name" value="Bromodomain"/>
</dbReference>
<evidence type="ECO:0000256" key="6">
    <source>
        <dbReference type="ARBA" id="ARBA00074192"/>
    </source>
</evidence>
<keyword evidence="2" id="KW-0547">Nucleotide-binding</keyword>
<sequence length="1424" mass="162085">MKTRSSYLGIEKDDDRDSETDESSYTNSGRRLRIPNKVNDHLPQFGRNGLRRLGNHLSQSIKHENENSRDTDQKSSIVTNSSHSNSNEMFVNGGESIDEKQNVRRSTRQRKFTYDNLNQTWLLASIPAEFSKFESIFASEQRSPQDESCDAVQPRRSERNHNSQLRPLDLANDGLEYEDMYSRVKRKKRKTVHTFYSRRISREGGCMADTEDTDQNGISDSDTIEDQSDLERTRSEFPAGMSVVESQENSFPIKTTRPRRSTTATIFEATQHHPRPRERESFKTTAHRTHVYRRKRHAIHSSSNSSSEDEGHFEKRKVISMAKARSRCLPLNFIEDDLTKGVLRDRIKIGSSLADIDPMSIDKTVSFDHVGGLDKHIRSLKEMILFPLMYPEVFQRFKISPPRGVLFYGSPGTGKTLVARALANECSTGDKRVAFFMRKGADCLSKWVGESERQLRLLFDQAYSMRPSIIFFDEIDGLAPVRSTRQDQIHSSIVSTLLALMDGLDNRGEVVIIGATNRLDAIDPALRRPGRFDRELLFPLPPFQAREQILKIITKDWIPPLPESMLGELAACTTGYCGADLKALCSEAALVALRRRYPQIYASKEKLLLDVETIQVQSFDFLNALKKMKPSVQRCSVVSSKPLSSVVKPLLDPVLQTVMQKISKIFPFLTLTSNQYSGHAINPEEQNTPVEIDSDEGESCLYFDGIPKLNNSFLSPRSRLKLSDIKTHLTSFAPIVHRPYFLISGKEGQGQGSLAPAVLHLFENVTIHRLDIPALYAVTTRAPEEACAQIFHEAQRNVPSVIFLPHIGYWWETLSETVRATFLSLLQDLDPSLPVMLFATSDVIYYQLPPKIQEIFGGCADQVFSMRNPTSEERRSFFSQLIKEIYKLPQKSIPKATLEELPKAPPPACRQLTATELSKLRQKEESILRELRLFLRDILTKLAKDRRFTVFSRPVDPTEVPDYQEVIKNPMDLETMMTKIDLQRYETVEQFLNDIDLVCQNALDYNPDRQPSDKIIRHRACSLKDVAHALVFTELDAEFEKMCKDIQIARRERGETPAPYPPKKNSTLNKNSFVHSNSTSLVQNDIRRTRSMSTTETTELPSDRKENSESLSSPTRFSKRIRDMSSTNVTNESPNSKKQNYQYPTRSVRYMIWRKKKKYPVYGGCKQRLIRRKVKNLSVNNQSKKLKFQPNAKFIKTSDPLQPTQEEIQPTEEPSIVNNMEFIIAKNAEEKRDMSGTDSSATVVSPKPIGALYDGSNDKSDCLSTEGVLDSCYGASETNASDIILHPTSPSKRHVSCDISKESNCSKSAVLHSPPASALHRSPSKKSTASPKSPTVMEFSPLRTQCTPEICETHNLKITIDSMALESFLTRIVRVTEDYTVEKLLQLYSLLQQCVYNHRKELDKKNLLKELDRRLDCFLRYKPS</sequence>
<dbReference type="Gene3D" id="1.10.8.60">
    <property type="match status" value="1"/>
</dbReference>
<dbReference type="PRINTS" id="PR00503">
    <property type="entry name" value="BROMODOMAIN"/>
</dbReference>
<comment type="similarity">
    <text evidence="1">Belongs to the AAA ATPase family.</text>
</comment>
<dbReference type="Proteomes" id="UP001054837">
    <property type="component" value="Unassembled WGS sequence"/>
</dbReference>
<feature type="domain" description="Bromo" evidence="10">
    <location>
        <begin position="943"/>
        <end position="1013"/>
    </location>
</feature>
<dbReference type="InterPro" id="IPR003959">
    <property type="entry name" value="ATPase_AAA_core"/>
</dbReference>
<accession>A0AAV4VW13</accession>
<dbReference type="InterPro" id="IPR003960">
    <property type="entry name" value="ATPase_AAA_CS"/>
</dbReference>
<keyword evidence="4 8" id="KW-0103">Bromodomain</keyword>
<evidence type="ECO:0000313" key="11">
    <source>
        <dbReference type="EMBL" id="GIY73653.1"/>
    </source>
</evidence>
<dbReference type="GO" id="GO:0016887">
    <property type="term" value="F:ATP hydrolysis activity"/>
    <property type="evidence" value="ECO:0007669"/>
    <property type="project" value="InterPro"/>
</dbReference>
<gene>
    <name evidence="11" type="primary">ATAD2B</name>
    <name evidence="11" type="ORF">CDAR_186601</name>
</gene>
<dbReference type="InterPro" id="IPR041569">
    <property type="entry name" value="AAA_lid_3"/>
</dbReference>
<dbReference type="InterPro" id="IPR003593">
    <property type="entry name" value="AAA+_ATPase"/>
</dbReference>
<dbReference type="InterPro" id="IPR036427">
    <property type="entry name" value="Bromodomain-like_sf"/>
</dbReference>
<evidence type="ECO:0000256" key="2">
    <source>
        <dbReference type="ARBA" id="ARBA00022741"/>
    </source>
</evidence>
<feature type="compositionally biased region" description="Low complexity" evidence="9">
    <location>
        <begin position="75"/>
        <end position="87"/>
    </location>
</feature>
<feature type="region of interest" description="Disordered" evidence="9">
    <location>
        <begin position="63"/>
        <end position="105"/>
    </location>
</feature>
<feature type="region of interest" description="Disordered" evidence="9">
    <location>
        <begin position="1053"/>
        <end position="1143"/>
    </location>
</feature>
<dbReference type="SUPFAM" id="SSF47370">
    <property type="entry name" value="Bromodomain"/>
    <property type="match status" value="1"/>
</dbReference>
<dbReference type="GO" id="GO:0006337">
    <property type="term" value="P:nucleosome disassembly"/>
    <property type="evidence" value="ECO:0007669"/>
    <property type="project" value="TreeGrafter"/>
</dbReference>
<protein>
    <recommendedName>
        <fullName evidence="6">Tat-binding homolog 7</fullName>
    </recommendedName>
    <alternativeName>
        <fullName evidence="7">Lin-48 expression abnormal protein 1</fullName>
    </alternativeName>
</protein>
<evidence type="ECO:0000256" key="1">
    <source>
        <dbReference type="ARBA" id="ARBA00006914"/>
    </source>
</evidence>
<evidence type="ECO:0000256" key="9">
    <source>
        <dbReference type="SAM" id="MobiDB-lite"/>
    </source>
</evidence>
<dbReference type="Pfam" id="PF00004">
    <property type="entry name" value="AAA"/>
    <property type="match status" value="1"/>
</dbReference>
<comment type="caution">
    <text evidence="11">The sequence shown here is derived from an EMBL/GenBank/DDBJ whole genome shotgun (WGS) entry which is preliminary data.</text>
</comment>
<feature type="region of interest" description="Disordered" evidence="9">
    <location>
        <begin position="206"/>
        <end position="229"/>
    </location>
</feature>
<dbReference type="InterPro" id="IPR027417">
    <property type="entry name" value="P-loop_NTPase"/>
</dbReference>
<dbReference type="PANTHER" id="PTHR23069:SF0">
    <property type="entry name" value="TAT-BINDING HOMOLOG 7"/>
    <property type="match status" value="1"/>
</dbReference>
<feature type="compositionally biased region" description="Polar residues" evidence="9">
    <location>
        <begin position="1064"/>
        <end position="1083"/>
    </location>
</feature>
<dbReference type="GO" id="GO:0042393">
    <property type="term" value="F:histone binding"/>
    <property type="evidence" value="ECO:0007669"/>
    <property type="project" value="TreeGrafter"/>
</dbReference>
<reference evidence="11 12" key="1">
    <citation type="submission" date="2021-06" db="EMBL/GenBank/DDBJ databases">
        <title>Caerostris darwini draft genome.</title>
        <authorList>
            <person name="Kono N."/>
            <person name="Arakawa K."/>
        </authorList>
    </citation>
    <scope>NUCLEOTIDE SEQUENCE [LARGE SCALE GENOMIC DNA]</scope>
</reference>
<evidence type="ECO:0000256" key="8">
    <source>
        <dbReference type="PROSITE-ProRule" id="PRU00035"/>
    </source>
</evidence>
<dbReference type="Gene3D" id="1.20.920.10">
    <property type="entry name" value="Bromodomain-like"/>
    <property type="match status" value="1"/>
</dbReference>